<keyword evidence="1" id="KW-1133">Transmembrane helix</keyword>
<feature type="transmembrane region" description="Helical" evidence="1">
    <location>
        <begin position="6"/>
        <end position="23"/>
    </location>
</feature>
<dbReference type="EMBL" id="CABGGW010000051">
    <property type="protein sequence ID" value="VUT06255.1"/>
    <property type="molecule type" value="Genomic_DNA"/>
</dbReference>
<dbReference type="AlphaFoldDB" id="A0A564NL17"/>
<gene>
    <name evidence="2" type="ORF">SB6422_03899</name>
</gene>
<keyword evidence="1" id="KW-0812">Transmembrane</keyword>
<evidence type="ECO:0000313" key="2">
    <source>
        <dbReference type="EMBL" id="VUT06255.1"/>
    </source>
</evidence>
<evidence type="ECO:0000313" key="3">
    <source>
        <dbReference type="Proteomes" id="UP000317374"/>
    </source>
</evidence>
<keyword evidence="1" id="KW-0472">Membrane</keyword>
<protein>
    <submittedName>
        <fullName evidence="2">Uncharacterized protein</fullName>
    </submittedName>
</protein>
<evidence type="ECO:0000256" key="1">
    <source>
        <dbReference type="SAM" id="Phobius"/>
    </source>
</evidence>
<accession>A0A564NL17</accession>
<dbReference type="OrthoDB" id="10002377at2"/>
<dbReference type="Proteomes" id="UP000317374">
    <property type="component" value="Unassembled WGS sequence"/>
</dbReference>
<reference evidence="2 3" key="1">
    <citation type="submission" date="2019-07" db="EMBL/GenBank/DDBJ databases">
        <authorList>
            <person name="Brisse S."/>
            <person name="Rodrigues C."/>
            <person name="Thorpe H."/>
        </authorList>
    </citation>
    <scope>NUCLEOTIDE SEQUENCE [LARGE SCALE GENOMIC DNA]</scope>
    <source>
        <strain evidence="2">SB6422</strain>
    </source>
</reference>
<organism evidence="2 3">
    <name type="scientific">Klebsiella huaxiensis</name>
    <dbReference type="NCBI Taxonomy" id="2153354"/>
    <lineage>
        <taxon>Bacteria</taxon>
        <taxon>Pseudomonadati</taxon>
        <taxon>Pseudomonadota</taxon>
        <taxon>Gammaproteobacteria</taxon>
        <taxon>Enterobacterales</taxon>
        <taxon>Enterobacteriaceae</taxon>
        <taxon>Klebsiella/Raoultella group</taxon>
        <taxon>Klebsiella</taxon>
    </lineage>
</organism>
<sequence>MKRLVYFSAIFMVISIAIILFTFEHYNKLDIKCRVDIEYAYEIQLQPGDDYLIKQHGLPILYCKKTSY</sequence>
<dbReference type="RefSeq" id="WP_142514619.1">
    <property type="nucleotide sequence ID" value="NZ_CABGGW010000051.1"/>
</dbReference>
<proteinExistence type="predicted"/>
<name>A0A564NL17_9ENTR</name>